<sequence>MRPLTIIHKRNLFIYYSLFICSIFFILLNLFDIVHYSHSYTLFIIMTITAIGLLLYKKVHARLIQALLIVAWNTVLILLTIDSGQLLFLLGFLYLLLIVNAYQSYMLNTILAIIFVLEIAWIVVFKHPNIQLHHSVQIFIFFTLFLCIVGLLQTLYVKRLWLYEEKRNMDKQLELSSTEAYLKLFFNYAEDAMAVFDLNNKIIEVNAAFEKMYGWTREECIGKSIQLVAPENIEAANERFSKLLQGERYRLLETKDMRKDGTVFDAQISLAPIYNSYGDMLAVSVISRDISYLKENERLTLQSEKLKLAGEIAAGVAHEIRNPMTVISGFIQMMNEDLQSPYRAYTGLIQSEIERIDLIISEFLVLSKPLAEQKNRLNLSEIIEDVFHFFEFQLEQRQIQLIQQLSKEALFVYGNANQIKQVFINIVKNAIEAIDNDGTVTLISCHDEGFAFIEIADTGEGIPQHLLDYVFEPFYTTKATGTGLGMMISNKIIREHGGIIHIHSEEKVGTKITLKIPLHQQIKEGA</sequence>
<feature type="transmembrane region" description="Helical" evidence="9">
    <location>
        <begin position="136"/>
        <end position="157"/>
    </location>
</feature>
<dbReference type="EC" id="2.7.13.3" evidence="2"/>
<dbReference type="EMBL" id="CP137624">
    <property type="protein sequence ID" value="WPK12304.1"/>
    <property type="molecule type" value="Genomic_DNA"/>
</dbReference>
<reference evidence="13 14" key="1">
    <citation type="submission" date="2023-09" db="EMBL/GenBank/DDBJ databases">
        <authorList>
            <person name="Page C.A."/>
            <person name="Perez-Diaz I.M."/>
        </authorList>
    </citation>
    <scope>NUCLEOTIDE SEQUENCE [LARGE SCALE GENOMIC DNA]</scope>
    <source>
        <strain evidence="13 14">Ll15</strain>
    </source>
</reference>
<feature type="transmembrane region" description="Helical" evidence="9">
    <location>
        <begin position="37"/>
        <end position="56"/>
    </location>
</feature>
<keyword evidence="6" id="KW-0418">Kinase</keyword>
<keyword evidence="9" id="KW-1133">Transmembrane helix</keyword>
<name>A0ABZ0RZ76_9BACI</name>
<dbReference type="SMART" id="SM00387">
    <property type="entry name" value="HATPase_c"/>
    <property type="match status" value="1"/>
</dbReference>
<accession>A0ABZ0RZ76</accession>
<evidence type="ECO:0000256" key="6">
    <source>
        <dbReference type="ARBA" id="ARBA00022777"/>
    </source>
</evidence>
<evidence type="ECO:0000259" key="12">
    <source>
        <dbReference type="PROSITE" id="PS50113"/>
    </source>
</evidence>
<evidence type="ECO:0000256" key="1">
    <source>
        <dbReference type="ARBA" id="ARBA00000085"/>
    </source>
</evidence>
<keyword evidence="14" id="KW-1185">Reference proteome</keyword>
<dbReference type="RefSeq" id="WP_319837081.1">
    <property type="nucleotide sequence ID" value="NZ_CP137624.1"/>
</dbReference>
<dbReference type="SMART" id="SM00086">
    <property type="entry name" value="PAC"/>
    <property type="match status" value="1"/>
</dbReference>
<evidence type="ECO:0000256" key="9">
    <source>
        <dbReference type="SAM" id="Phobius"/>
    </source>
</evidence>
<dbReference type="InterPro" id="IPR036890">
    <property type="entry name" value="HATPase_C_sf"/>
</dbReference>
<dbReference type="SMART" id="SM00091">
    <property type="entry name" value="PAS"/>
    <property type="match status" value="1"/>
</dbReference>
<dbReference type="NCBIfam" id="TIGR00229">
    <property type="entry name" value="sensory_box"/>
    <property type="match status" value="1"/>
</dbReference>
<feature type="domain" description="Histidine kinase" evidence="10">
    <location>
        <begin position="315"/>
        <end position="520"/>
    </location>
</feature>
<dbReference type="Pfam" id="PF00512">
    <property type="entry name" value="HisKA"/>
    <property type="match status" value="1"/>
</dbReference>
<dbReference type="PROSITE" id="PS50109">
    <property type="entry name" value="HIS_KIN"/>
    <property type="match status" value="1"/>
</dbReference>
<evidence type="ECO:0000256" key="8">
    <source>
        <dbReference type="ARBA" id="ARBA00023012"/>
    </source>
</evidence>
<feature type="domain" description="PAS" evidence="11">
    <location>
        <begin position="178"/>
        <end position="247"/>
    </location>
</feature>
<protein>
    <recommendedName>
        <fullName evidence="2">histidine kinase</fullName>
        <ecNumber evidence="2">2.7.13.3</ecNumber>
    </recommendedName>
</protein>
<evidence type="ECO:0000259" key="11">
    <source>
        <dbReference type="PROSITE" id="PS50112"/>
    </source>
</evidence>
<keyword evidence="5" id="KW-0547">Nucleotide-binding</keyword>
<dbReference type="CDD" id="cd00130">
    <property type="entry name" value="PAS"/>
    <property type="match status" value="1"/>
</dbReference>
<dbReference type="PANTHER" id="PTHR43065:SF10">
    <property type="entry name" value="PEROXIDE STRESS-ACTIVATED HISTIDINE KINASE MAK3"/>
    <property type="match status" value="1"/>
</dbReference>
<keyword evidence="4" id="KW-0808">Transferase</keyword>
<keyword evidence="9" id="KW-0812">Transmembrane</keyword>
<dbReference type="PRINTS" id="PR00344">
    <property type="entry name" value="BCTRLSENSOR"/>
</dbReference>
<dbReference type="PROSITE" id="PS50112">
    <property type="entry name" value="PAS"/>
    <property type="match status" value="1"/>
</dbReference>
<dbReference type="SUPFAM" id="SSF55874">
    <property type="entry name" value="ATPase domain of HSP90 chaperone/DNA topoisomerase II/histidine kinase"/>
    <property type="match status" value="1"/>
</dbReference>
<dbReference type="Gene3D" id="3.30.565.10">
    <property type="entry name" value="Histidine kinase-like ATPase, C-terminal domain"/>
    <property type="match status" value="1"/>
</dbReference>
<dbReference type="InterPro" id="IPR000700">
    <property type="entry name" value="PAS-assoc_C"/>
</dbReference>
<evidence type="ECO:0000256" key="5">
    <source>
        <dbReference type="ARBA" id="ARBA00022741"/>
    </source>
</evidence>
<feature type="transmembrane region" description="Helical" evidence="9">
    <location>
        <begin position="12"/>
        <end position="31"/>
    </location>
</feature>
<feature type="domain" description="PAC" evidence="12">
    <location>
        <begin position="250"/>
        <end position="302"/>
    </location>
</feature>
<evidence type="ECO:0000313" key="14">
    <source>
        <dbReference type="Proteomes" id="UP001322664"/>
    </source>
</evidence>
<dbReference type="Pfam" id="PF00989">
    <property type="entry name" value="PAS"/>
    <property type="match status" value="1"/>
</dbReference>
<dbReference type="InterPro" id="IPR004358">
    <property type="entry name" value="Sig_transdc_His_kin-like_C"/>
</dbReference>
<dbReference type="InterPro" id="IPR036097">
    <property type="entry name" value="HisK_dim/P_sf"/>
</dbReference>
<dbReference type="InterPro" id="IPR005467">
    <property type="entry name" value="His_kinase_dom"/>
</dbReference>
<dbReference type="InterPro" id="IPR003661">
    <property type="entry name" value="HisK_dim/P_dom"/>
</dbReference>
<evidence type="ECO:0000256" key="3">
    <source>
        <dbReference type="ARBA" id="ARBA00022553"/>
    </source>
</evidence>
<evidence type="ECO:0000256" key="2">
    <source>
        <dbReference type="ARBA" id="ARBA00012438"/>
    </source>
</evidence>
<evidence type="ECO:0000259" key="10">
    <source>
        <dbReference type="PROSITE" id="PS50109"/>
    </source>
</evidence>
<evidence type="ECO:0000256" key="7">
    <source>
        <dbReference type="ARBA" id="ARBA00022840"/>
    </source>
</evidence>
<organism evidence="13 14">
    <name type="scientific">Lysinibacillus louembei</name>
    <dbReference type="NCBI Taxonomy" id="1470088"/>
    <lineage>
        <taxon>Bacteria</taxon>
        <taxon>Bacillati</taxon>
        <taxon>Bacillota</taxon>
        <taxon>Bacilli</taxon>
        <taxon>Bacillales</taxon>
        <taxon>Bacillaceae</taxon>
        <taxon>Lysinibacillus</taxon>
    </lineage>
</organism>
<feature type="transmembrane region" description="Helical" evidence="9">
    <location>
        <begin position="107"/>
        <end position="124"/>
    </location>
</feature>
<dbReference type="InterPro" id="IPR035965">
    <property type="entry name" value="PAS-like_dom_sf"/>
</dbReference>
<keyword evidence="8" id="KW-0902">Two-component regulatory system</keyword>
<comment type="catalytic activity">
    <reaction evidence="1">
        <text>ATP + protein L-histidine = ADP + protein N-phospho-L-histidine.</text>
        <dbReference type="EC" id="2.7.13.3"/>
    </reaction>
</comment>
<evidence type="ECO:0000256" key="4">
    <source>
        <dbReference type="ARBA" id="ARBA00022679"/>
    </source>
</evidence>
<dbReference type="PANTHER" id="PTHR43065">
    <property type="entry name" value="SENSOR HISTIDINE KINASE"/>
    <property type="match status" value="1"/>
</dbReference>
<dbReference type="InterPro" id="IPR001610">
    <property type="entry name" value="PAC"/>
</dbReference>
<dbReference type="InterPro" id="IPR013767">
    <property type="entry name" value="PAS_fold"/>
</dbReference>
<dbReference type="Proteomes" id="UP001322664">
    <property type="component" value="Chromosome"/>
</dbReference>
<dbReference type="InterPro" id="IPR003594">
    <property type="entry name" value="HATPase_dom"/>
</dbReference>
<proteinExistence type="predicted"/>
<keyword evidence="9" id="KW-0472">Membrane</keyword>
<gene>
    <name evidence="13" type="ORF">R6U77_01035</name>
</gene>
<dbReference type="SUPFAM" id="SSF55785">
    <property type="entry name" value="PYP-like sensor domain (PAS domain)"/>
    <property type="match status" value="1"/>
</dbReference>
<feature type="transmembrane region" description="Helical" evidence="9">
    <location>
        <begin position="86"/>
        <end position="102"/>
    </location>
</feature>
<dbReference type="SMART" id="SM00388">
    <property type="entry name" value="HisKA"/>
    <property type="match status" value="1"/>
</dbReference>
<dbReference type="PROSITE" id="PS50113">
    <property type="entry name" value="PAC"/>
    <property type="match status" value="1"/>
</dbReference>
<dbReference type="CDD" id="cd00082">
    <property type="entry name" value="HisKA"/>
    <property type="match status" value="1"/>
</dbReference>
<keyword evidence="3" id="KW-0597">Phosphoprotein</keyword>
<dbReference type="SUPFAM" id="SSF47384">
    <property type="entry name" value="Homodimeric domain of signal transducing histidine kinase"/>
    <property type="match status" value="1"/>
</dbReference>
<dbReference type="InterPro" id="IPR000014">
    <property type="entry name" value="PAS"/>
</dbReference>
<evidence type="ECO:0000313" key="13">
    <source>
        <dbReference type="EMBL" id="WPK12304.1"/>
    </source>
</evidence>
<dbReference type="Gene3D" id="1.10.287.130">
    <property type="match status" value="1"/>
</dbReference>
<keyword evidence="7" id="KW-0067">ATP-binding</keyword>
<dbReference type="Pfam" id="PF02518">
    <property type="entry name" value="HATPase_c"/>
    <property type="match status" value="1"/>
</dbReference>
<dbReference type="Gene3D" id="3.30.450.20">
    <property type="entry name" value="PAS domain"/>
    <property type="match status" value="1"/>
</dbReference>